<dbReference type="InterPro" id="IPR004291">
    <property type="entry name" value="Transposase_IS66_central"/>
</dbReference>
<dbReference type="Pfam" id="PF03050">
    <property type="entry name" value="DDE_Tnp_IS66"/>
    <property type="match status" value="1"/>
</dbReference>
<dbReference type="InterPro" id="IPR039552">
    <property type="entry name" value="IS66_C"/>
</dbReference>
<evidence type="ECO:0000259" key="5">
    <source>
        <dbReference type="Pfam" id="PF13007"/>
    </source>
</evidence>
<dbReference type="Pfam" id="PF13007">
    <property type="entry name" value="LZ_Tnp_IS66"/>
    <property type="match status" value="1"/>
</dbReference>
<keyword evidence="8" id="KW-1185">Reference proteome</keyword>
<dbReference type="InterPro" id="IPR024474">
    <property type="entry name" value="Znf_dom_IS66"/>
</dbReference>
<dbReference type="Proteomes" id="UP000321058">
    <property type="component" value="Unassembled WGS sequence"/>
</dbReference>
<name>A0A512NTG9_9HYPH</name>
<accession>A0A512NTG9</accession>
<feature type="domain" description="Transposase IS66 C-terminal" evidence="6">
    <location>
        <begin position="472"/>
        <end position="510"/>
    </location>
</feature>
<reference evidence="7 8" key="1">
    <citation type="submission" date="2019-07" db="EMBL/GenBank/DDBJ databases">
        <title>Whole genome shotgun sequence of Reyranella soli NBRC 108950.</title>
        <authorList>
            <person name="Hosoyama A."/>
            <person name="Uohara A."/>
            <person name="Ohji S."/>
            <person name="Ichikawa N."/>
        </authorList>
    </citation>
    <scope>NUCLEOTIDE SEQUENCE [LARGE SCALE GENOMIC DNA]</scope>
    <source>
        <strain evidence="7 8">NBRC 108950</strain>
    </source>
</reference>
<feature type="domain" description="Transposase IS66 central" evidence="3">
    <location>
        <begin position="180"/>
        <end position="465"/>
    </location>
</feature>
<evidence type="ECO:0000313" key="8">
    <source>
        <dbReference type="Proteomes" id="UP000321058"/>
    </source>
</evidence>
<evidence type="ECO:0000259" key="4">
    <source>
        <dbReference type="Pfam" id="PF13005"/>
    </source>
</evidence>
<dbReference type="Pfam" id="PF13005">
    <property type="entry name" value="zf-IS66"/>
    <property type="match status" value="1"/>
</dbReference>
<dbReference type="AlphaFoldDB" id="A0A512NTG9"/>
<dbReference type="InterPro" id="IPR052344">
    <property type="entry name" value="Transposase-related"/>
</dbReference>
<evidence type="ECO:0000256" key="1">
    <source>
        <dbReference type="SAM" id="Coils"/>
    </source>
</evidence>
<comment type="caution">
    <text evidence="7">The sequence shown here is derived from an EMBL/GenBank/DDBJ whole genome shotgun (WGS) entry which is preliminary data.</text>
</comment>
<organism evidence="7 8">
    <name type="scientific">Reyranella soli</name>
    <dbReference type="NCBI Taxonomy" id="1230389"/>
    <lineage>
        <taxon>Bacteria</taxon>
        <taxon>Pseudomonadati</taxon>
        <taxon>Pseudomonadota</taxon>
        <taxon>Alphaproteobacteria</taxon>
        <taxon>Hyphomicrobiales</taxon>
        <taxon>Reyranellaceae</taxon>
        <taxon>Reyranella</taxon>
    </lineage>
</organism>
<dbReference type="Pfam" id="PF13817">
    <property type="entry name" value="DDE_Tnp_IS66_C"/>
    <property type="match status" value="1"/>
</dbReference>
<protein>
    <submittedName>
        <fullName evidence="7">Transposase</fullName>
    </submittedName>
</protein>
<dbReference type="EMBL" id="BKAJ01000328">
    <property type="protein sequence ID" value="GEP62162.1"/>
    <property type="molecule type" value="Genomic_DNA"/>
</dbReference>
<feature type="region of interest" description="Disordered" evidence="2">
    <location>
        <begin position="89"/>
        <end position="110"/>
    </location>
</feature>
<proteinExistence type="predicted"/>
<evidence type="ECO:0000259" key="6">
    <source>
        <dbReference type="Pfam" id="PF13817"/>
    </source>
</evidence>
<dbReference type="InterPro" id="IPR024463">
    <property type="entry name" value="Transposase_TnpC_homeodom"/>
</dbReference>
<dbReference type="PANTHER" id="PTHR33678">
    <property type="entry name" value="BLL1576 PROTEIN"/>
    <property type="match status" value="1"/>
</dbReference>
<feature type="coiled-coil region" evidence="1">
    <location>
        <begin position="21"/>
        <end position="55"/>
    </location>
</feature>
<feature type="compositionally biased region" description="Basic and acidic residues" evidence="2">
    <location>
        <begin position="96"/>
        <end position="110"/>
    </location>
</feature>
<evidence type="ECO:0000256" key="2">
    <source>
        <dbReference type="SAM" id="MobiDB-lite"/>
    </source>
</evidence>
<feature type="domain" description="Transposase IS66 zinc-finger binding" evidence="4">
    <location>
        <begin position="123"/>
        <end position="166"/>
    </location>
</feature>
<keyword evidence="1" id="KW-0175">Coiled coil</keyword>
<evidence type="ECO:0000259" key="3">
    <source>
        <dbReference type="Pfam" id="PF03050"/>
    </source>
</evidence>
<dbReference type="NCBIfam" id="NF033517">
    <property type="entry name" value="transpos_IS66"/>
    <property type="match status" value="1"/>
</dbReference>
<sequence>MLMELNLAALPDDVDALHQLVRQLAAERAGERRALSDAQAEIERLRLIVQKLQRLQFGRRTERLDGNQLELGLEDLGADIGRAEELLPTLPAEQEPAGRGRSDRPSLPEHLEREDVSLDLEMKACPCCGGALHAIGETVSEMLDWVPARLRVIRIRRPKYGCRACGSIHQASAPERPIAKGLATPGLLAQVLISKYCDHLPLYRQSQIFARQGVELDRSTLANWVGGAAWWLEPLRDRLAEHVFASQKLFADDTPIPVLDPGRGRTKTGRLWVYARDDRPWSGSDPPAAVYFYSPDRRAERPVAHLGRFKGTLQVDGYVGFEQLVPTGIVLAACWSHTRRKFYEVHQATGSPIAAEALRRIGELYAVEDRIRGRSAELRRTIRRELALPLVDRLKHWLEAELHRVPPRSPLADAIRYALVRWPALCRYIEDGRVELDTNTVERAIRPIALGRKNHLFAGSDGGADRWAIVCSLITTAKLNDREPYTYLKDVLDRMTNGHPANRIDDLLPWNWMPPA</sequence>
<feature type="domain" description="Transposase TnpC homeodomain" evidence="5">
    <location>
        <begin position="44"/>
        <end position="116"/>
    </location>
</feature>
<gene>
    <name evidence="7" type="ORF">RSO01_93280</name>
</gene>
<evidence type="ECO:0000313" key="7">
    <source>
        <dbReference type="EMBL" id="GEP62162.1"/>
    </source>
</evidence>
<dbReference type="PANTHER" id="PTHR33678:SF1">
    <property type="entry name" value="BLL1576 PROTEIN"/>
    <property type="match status" value="1"/>
</dbReference>